<dbReference type="EMBL" id="JAMKOV010000005">
    <property type="protein sequence ID" value="KAI8039922.1"/>
    <property type="molecule type" value="Genomic_DNA"/>
</dbReference>
<protein>
    <submittedName>
        <fullName evidence="1">Uncharacterized protein</fullName>
    </submittedName>
</protein>
<sequence>MAGLRGIRNHYLRANIVKIDFLFKFNDLINDFH</sequence>
<comment type="caution">
    <text evidence="1">The sequence shown here is derived from an EMBL/GenBank/DDBJ whole genome shotgun (WGS) entry which is preliminary data.</text>
</comment>
<gene>
    <name evidence="1" type="ORF">M5D96_007347</name>
</gene>
<evidence type="ECO:0000313" key="2">
    <source>
        <dbReference type="Proteomes" id="UP001059596"/>
    </source>
</evidence>
<dbReference type="AlphaFoldDB" id="A0A9Q0BPL6"/>
<evidence type="ECO:0000313" key="1">
    <source>
        <dbReference type="EMBL" id="KAI8039922.1"/>
    </source>
</evidence>
<dbReference type="Proteomes" id="UP001059596">
    <property type="component" value="Unassembled WGS sequence"/>
</dbReference>
<accession>A0A9Q0BPL6</accession>
<reference evidence="1" key="1">
    <citation type="journal article" date="2023" name="Genome Biol. Evol.">
        <title>Long-read-based Genome Assembly of Drosophila gunungcola Reveals Fewer Chemosensory Genes in Flower-breeding Species.</title>
        <authorList>
            <person name="Negi A."/>
            <person name="Liao B.Y."/>
            <person name="Yeh S.D."/>
        </authorList>
    </citation>
    <scope>NUCLEOTIDE SEQUENCE</scope>
    <source>
        <strain evidence="1">Sukarami</strain>
    </source>
</reference>
<proteinExistence type="predicted"/>
<organism evidence="1 2">
    <name type="scientific">Drosophila gunungcola</name>
    <name type="common">fruit fly</name>
    <dbReference type="NCBI Taxonomy" id="103775"/>
    <lineage>
        <taxon>Eukaryota</taxon>
        <taxon>Metazoa</taxon>
        <taxon>Ecdysozoa</taxon>
        <taxon>Arthropoda</taxon>
        <taxon>Hexapoda</taxon>
        <taxon>Insecta</taxon>
        <taxon>Pterygota</taxon>
        <taxon>Neoptera</taxon>
        <taxon>Endopterygota</taxon>
        <taxon>Diptera</taxon>
        <taxon>Brachycera</taxon>
        <taxon>Muscomorpha</taxon>
        <taxon>Ephydroidea</taxon>
        <taxon>Drosophilidae</taxon>
        <taxon>Drosophila</taxon>
        <taxon>Sophophora</taxon>
    </lineage>
</organism>
<keyword evidence="2" id="KW-1185">Reference proteome</keyword>
<name>A0A9Q0BPL6_9MUSC</name>